<dbReference type="GO" id="GO:0003887">
    <property type="term" value="F:DNA-directed DNA polymerase activity"/>
    <property type="evidence" value="ECO:0007669"/>
    <property type="project" value="UniProtKB-KW"/>
</dbReference>
<keyword evidence="2" id="KW-1188">Viral release from host cell</keyword>
<dbReference type="PROSITE" id="PS50994">
    <property type="entry name" value="INTEGRASE"/>
    <property type="match status" value="1"/>
</dbReference>
<evidence type="ECO:0000256" key="6">
    <source>
        <dbReference type="ARBA" id="ARBA00022741"/>
    </source>
</evidence>
<dbReference type="InterPro" id="IPR036397">
    <property type="entry name" value="RNaseH_sf"/>
</dbReference>
<dbReference type="InterPro" id="IPR012337">
    <property type="entry name" value="RNaseH-like_sf"/>
</dbReference>
<keyword evidence="4" id="KW-0540">Nuclease</keyword>
<keyword evidence="13" id="KW-0239">DNA-directed DNA polymerase</keyword>
<evidence type="ECO:0000256" key="2">
    <source>
        <dbReference type="ARBA" id="ARBA00022612"/>
    </source>
</evidence>
<keyword evidence="10" id="KW-0460">Magnesium</keyword>
<keyword evidence="9" id="KW-0067">ATP-binding</keyword>
<dbReference type="Gene3D" id="3.30.420.10">
    <property type="entry name" value="Ribonuclease H-like superfamily/Ribonuclease H"/>
    <property type="match status" value="1"/>
</dbReference>
<accession>R7QL37</accession>
<dbReference type="AlphaFoldDB" id="R7QL37"/>
<dbReference type="GeneID" id="17326080"/>
<keyword evidence="7" id="KW-0255">Endonuclease</keyword>
<evidence type="ECO:0000313" key="17">
    <source>
        <dbReference type="EMBL" id="CDF38468.1"/>
    </source>
</evidence>
<dbReference type="InterPro" id="IPR039537">
    <property type="entry name" value="Retrotran_Ty1/copia-like"/>
</dbReference>
<keyword evidence="8" id="KW-0378">Hydrolase</keyword>
<proteinExistence type="predicted"/>
<evidence type="ECO:0000256" key="9">
    <source>
        <dbReference type="ARBA" id="ARBA00022840"/>
    </source>
</evidence>
<evidence type="ECO:0000256" key="1">
    <source>
        <dbReference type="ARBA" id="ARBA00002180"/>
    </source>
</evidence>
<dbReference type="OrthoDB" id="413361at2759"/>
<evidence type="ECO:0000256" key="15">
    <source>
        <dbReference type="ARBA" id="ARBA00023172"/>
    </source>
</evidence>
<dbReference type="STRING" id="2769.R7QL37"/>
<organism evidence="17 18">
    <name type="scientific">Chondrus crispus</name>
    <name type="common">Carrageen Irish moss</name>
    <name type="synonym">Polymorpha crispa</name>
    <dbReference type="NCBI Taxonomy" id="2769"/>
    <lineage>
        <taxon>Eukaryota</taxon>
        <taxon>Rhodophyta</taxon>
        <taxon>Florideophyceae</taxon>
        <taxon>Rhodymeniophycidae</taxon>
        <taxon>Gigartinales</taxon>
        <taxon>Gigartinaceae</taxon>
        <taxon>Chondrus</taxon>
    </lineage>
</organism>
<evidence type="ECO:0000256" key="14">
    <source>
        <dbReference type="ARBA" id="ARBA00023113"/>
    </source>
</evidence>
<dbReference type="Proteomes" id="UP000012073">
    <property type="component" value="Unassembled WGS sequence"/>
</dbReference>
<evidence type="ECO:0000313" key="18">
    <source>
        <dbReference type="Proteomes" id="UP000012073"/>
    </source>
</evidence>
<keyword evidence="11" id="KW-0229">DNA integration</keyword>
<dbReference type="GO" id="GO:0006310">
    <property type="term" value="P:DNA recombination"/>
    <property type="evidence" value="ECO:0007669"/>
    <property type="project" value="UniProtKB-KW"/>
</dbReference>
<dbReference type="SUPFAM" id="SSF53098">
    <property type="entry name" value="Ribonuclease H-like"/>
    <property type="match status" value="1"/>
</dbReference>
<dbReference type="GO" id="GO:0006508">
    <property type="term" value="P:proteolysis"/>
    <property type="evidence" value="ECO:0007669"/>
    <property type="project" value="UniProtKB-KW"/>
</dbReference>
<dbReference type="Pfam" id="PF22936">
    <property type="entry name" value="Pol_BBD"/>
    <property type="match status" value="1"/>
</dbReference>
<evidence type="ECO:0000256" key="8">
    <source>
        <dbReference type="ARBA" id="ARBA00022801"/>
    </source>
</evidence>
<sequence>MMADKRLFDKIESVEPRTIALGDGNRIRAERMGTVTIPTLEHEHERKLLVLKRVLYIPDLDTNLVSCAALDMDGYTTHFGDGRCEIRLGNEVMCIGKLKGGLYVMQISPSRDSELVVIDHSKSGEELWHRRFGHVYKRTLKDMATRGTQARLTLKSRSHKESGPGDVIFTDVCGPLPVKSLSGKVYFITKFDCKVKLLYSDNGGEYQGLVEYLEKQGIEWEPSAPYTPQQNGVAERLNRTLM</sequence>
<keyword evidence="15" id="KW-0233">DNA recombination</keyword>
<dbReference type="InterPro" id="IPR054722">
    <property type="entry name" value="PolX-like_BBD"/>
</dbReference>
<evidence type="ECO:0000259" key="16">
    <source>
        <dbReference type="PROSITE" id="PS50994"/>
    </source>
</evidence>
<evidence type="ECO:0000256" key="13">
    <source>
        <dbReference type="ARBA" id="ARBA00022932"/>
    </source>
</evidence>
<keyword evidence="14" id="KW-0917">Virion maturation</keyword>
<keyword evidence="18" id="KW-1185">Reference proteome</keyword>
<keyword evidence="13" id="KW-0548">Nucleotidyltransferase</keyword>
<keyword evidence="3" id="KW-0645">Protease</keyword>
<evidence type="ECO:0000256" key="3">
    <source>
        <dbReference type="ARBA" id="ARBA00022670"/>
    </source>
</evidence>
<dbReference type="GO" id="GO:0003676">
    <property type="term" value="F:nucleic acid binding"/>
    <property type="evidence" value="ECO:0007669"/>
    <property type="project" value="InterPro"/>
</dbReference>
<dbReference type="Gramene" id="CDF38468">
    <property type="protein sequence ID" value="CDF38468"/>
    <property type="gene ID" value="CHC_T00001045001"/>
</dbReference>
<dbReference type="KEGG" id="ccp:CHC_T00001045001"/>
<protein>
    <recommendedName>
        <fullName evidence="16">Integrase catalytic domain-containing protein</fullName>
    </recommendedName>
</protein>
<dbReference type="GO" id="GO:0003964">
    <property type="term" value="F:RNA-directed DNA polymerase activity"/>
    <property type="evidence" value="ECO:0007669"/>
    <property type="project" value="UniProtKB-KW"/>
</dbReference>
<evidence type="ECO:0000256" key="12">
    <source>
        <dbReference type="ARBA" id="ARBA00022918"/>
    </source>
</evidence>
<name>R7QL37_CHOCR</name>
<keyword evidence="5" id="KW-0479">Metal-binding</keyword>
<evidence type="ECO:0000256" key="10">
    <source>
        <dbReference type="ARBA" id="ARBA00022842"/>
    </source>
</evidence>
<dbReference type="PhylomeDB" id="R7QL37"/>
<evidence type="ECO:0000256" key="11">
    <source>
        <dbReference type="ARBA" id="ARBA00022908"/>
    </source>
</evidence>
<keyword evidence="6" id="KW-0547">Nucleotide-binding</keyword>
<keyword evidence="13" id="KW-0808">Transferase</keyword>
<gene>
    <name evidence="17" type="ORF">CHC_T00001045001</name>
</gene>
<dbReference type="GO" id="GO:0004519">
    <property type="term" value="F:endonuclease activity"/>
    <property type="evidence" value="ECO:0007669"/>
    <property type="project" value="UniProtKB-KW"/>
</dbReference>
<dbReference type="PANTHER" id="PTHR42648:SF11">
    <property type="entry name" value="TRANSPOSON TY4-P GAG-POL POLYPROTEIN"/>
    <property type="match status" value="1"/>
</dbReference>
<evidence type="ECO:0000256" key="5">
    <source>
        <dbReference type="ARBA" id="ARBA00022723"/>
    </source>
</evidence>
<dbReference type="GO" id="GO:0046872">
    <property type="term" value="F:metal ion binding"/>
    <property type="evidence" value="ECO:0007669"/>
    <property type="project" value="UniProtKB-KW"/>
</dbReference>
<feature type="domain" description="Integrase catalytic" evidence="16">
    <location>
        <begin position="196"/>
        <end position="242"/>
    </location>
</feature>
<evidence type="ECO:0000256" key="4">
    <source>
        <dbReference type="ARBA" id="ARBA00022722"/>
    </source>
</evidence>
<comment type="function">
    <text evidence="1">The aspartyl protease (PR) mediates the proteolytic cleavages of the Gag and Gag-Pol polyproteins after assembly of the VLP.</text>
</comment>
<dbReference type="PANTHER" id="PTHR42648">
    <property type="entry name" value="TRANSPOSASE, PUTATIVE-RELATED"/>
    <property type="match status" value="1"/>
</dbReference>
<dbReference type="GO" id="GO:0008233">
    <property type="term" value="F:peptidase activity"/>
    <property type="evidence" value="ECO:0007669"/>
    <property type="project" value="UniProtKB-KW"/>
</dbReference>
<evidence type="ECO:0000256" key="7">
    <source>
        <dbReference type="ARBA" id="ARBA00022759"/>
    </source>
</evidence>
<reference evidence="18" key="1">
    <citation type="journal article" date="2013" name="Proc. Natl. Acad. Sci. U.S.A.">
        <title>Genome structure and metabolic features in the red seaweed Chondrus crispus shed light on evolution of the Archaeplastida.</title>
        <authorList>
            <person name="Collen J."/>
            <person name="Porcel B."/>
            <person name="Carre W."/>
            <person name="Ball S.G."/>
            <person name="Chaparro C."/>
            <person name="Tonon T."/>
            <person name="Barbeyron T."/>
            <person name="Michel G."/>
            <person name="Noel B."/>
            <person name="Valentin K."/>
            <person name="Elias M."/>
            <person name="Artiguenave F."/>
            <person name="Arun A."/>
            <person name="Aury J.M."/>
            <person name="Barbosa-Neto J.F."/>
            <person name="Bothwell J.H."/>
            <person name="Bouget F.Y."/>
            <person name="Brillet L."/>
            <person name="Cabello-Hurtado F."/>
            <person name="Capella-Gutierrez S."/>
            <person name="Charrier B."/>
            <person name="Cladiere L."/>
            <person name="Cock J.M."/>
            <person name="Coelho S.M."/>
            <person name="Colleoni C."/>
            <person name="Czjzek M."/>
            <person name="Da Silva C."/>
            <person name="Delage L."/>
            <person name="Denoeud F."/>
            <person name="Deschamps P."/>
            <person name="Dittami S.M."/>
            <person name="Gabaldon T."/>
            <person name="Gachon C.M."/>
            <person name="Groisillier A."/>
            <person name="Herve C."/>
            <person name="Jabbari K."/>
            <person name="Katinka M."/>
            <person name="Kloareg B."/>
            <person name="Kowalczyk N."/>
            <person name="Labadie K."/>
            <person name="Leblanc C."/>
            <person name="Lopez P.J."/>
            <person name="McLachlan D.H."/>
            <person name="Meslet-Cladiere L."/>
            <person name="Moustafa A."/>
            <person name="Nehr Z."/>
            <person name="Nyvall Collen P."/>
            <person name="Panaud O."/>
            <person name="Partensky F."/>
            <person name="Poulain J."/>
            <person name="Rensing S.A."/>
            <person name="Rousvoal S."/>
            <person name="Samson G."/>
            <person name="Symeonidi A."/>
            <person name="Weissenbach J."/>
            <person name="Zambounis A."/>
            <person name="Wincker P."/>
            <person name="Boyen C."/>
        </authorList>
    </citation>
    <scope>NUCLEOTIDE SEQUENCE [LARGE SCALE GENOMIC DNA]</scope>
    <source>
        <strain evidence="18">cv. Stackhouse</strain>
    </source>
</reference>
<dbReference type="EMBL" id="HG001933">
    <property type="protein sequence ID" value="CDF38468.1"/>
    <property type="molecule type" value="Genomic_DNA"/>
</dbReference>
<dbReference type="GO" id="GO:0015074">
    <property type="term" value="P:DNA integration"/>
    <property type="evidence" value="ECO:0007669"/>
    <property type="project" value="UniProtKB-KW"/>
</dbReference>
<dbReference type="OMA" id="HTHHENT"/>
<dbReference type="InterPro" id="IPR001584">
    <property type="entry name" value="Integrase_cat-core"/>
</dbReference>
<keyword evidence="12" id="KW-0695">RNA-directed DNA polymerase</keyword>
<dbReference type="RefSeq" id="XP_005718361.1">
    <property type="nucleotide sequence ID" value="XM_005718304.1"/>
</dbReference>
<dbReference type="GO" id="GO:0005524">
    <property type="term" value="F:ATP binding"/>
    <property type="evidence" value="ECO:0007669"/>
    <property type="project" value="UniProtKB-KW"/>
</dbReference>